<dbReference type="GO" id="GO:0005509">
    <property type="term" value="F:calcium ion binding"/>
    <property type="evidence" value="ECO:0007669"/>
    <property type="project" value="InterPro"/>
</dbReference>
<feature type="region of interest" description="Disordered" evidence="2">
    <location>
        <begin position="1"/>
        <end position="31"/>
    </location>
</feature>
<evidence type="ECO:0000313" key="3">
    <source>
        <dbReference type="EMBL" id="KLV05526.1"/>
    </source>
</evidence>
<feature type="region of interest" description="Disordered" evidence="2">
    <location>
        <begin position="2007"/>
        <end position="2030"/>
    </location>
</feature>
<dbReference type="InterPro" id="IPR047777">
    <property type="entry name" value="LapA-like_RM"/>
</dbReference>
<feature type="compositionally biased region" description="Low complexity" evidence="2">
    <location>
        <begin position="11"/>
        <end position="31"/>
    </location>
</feature>
<feature type="compositionally biased region" description="Polar residues" evidence="2">
    <location>
        <begin position="3474"/>
        <end position="3494"/>
    </location>
</feature>
<feature type="region of interest" description="Disordered" evidence="2">
    <location>
        <begin position="3474"/>
        <end position="3507"/>
    </location>
</feature>
<dbReference type="InterPro" id="IPR018511">
    <property type="entry name" value="Hemolysin-typ_Ca-bd_CS"/>
</dbReference>
<dbReference type="PATRIC" id="fig|1195763.3.peg.2354"/>
<proteinExistence type="predicted"/>
<accession>A0A0J1H124</accession>
<dbReference type="NCBIfam" id="NF033682">
    <property type="entry name" value="retention_LapA"/>
    <property type="match status" value="1"/>
</dbReference>
<dbReference type="Proteomes" id="UP000036097">
    <property type="component" value="Unassembled WGS sequence"/>
</dbReference>
<dbReference type="InterPro" id="IPR011049">
    <property type="entry name" value="Serralysin-like_metalloprot_C"/>
</dbReference>
<evidence type="ECO:0000256" key="1">
    <source>
        <dbReference type="ARBA" id="ARBA00022837"/>
    </source>
</evidence>
<gene>
    <name evidence="3" type="ORF">ABT56_11190</name>
</gene>
<dbReference type="InterPro" id="IPR001343">
    <property type="entry name" value="Hemolysn_Ca-bd"/>
</dbReference>
<evidence type="ECO:0008006" key="5">
    <source>
        <dbReference type="Google" id="ProtNLM"/>
    </source>
</evidence>
<protein>
    <recommendedName>
        <fullName evidence="5">Cadherin domain-containing protein</fullName>
    </recommendedName>
</protein>
<name>A0A0J1H124_9GAMM</name>
<sequence>MAESPSIQPTAAAEPWSASSSADSAQTGSDSSVVVVEQGTAVVTLPDREVVAVPAGYQLEVPVAGAVVFADPGTLYVVMKNGKLELVDWPCPTCVRVAPSDAERRALLAEAAEVSGRAQGDDVVVYPLAAEAFPDGAEQFANALTAQELESLQAQILAGEDPTALFEPPAAGIGAGETANGGFVVVEYDGDSTLTEAGFDTRYEREEFDEPDDPPPLFAAGGGETGSMVLTEGDFQPNTYPSTSSVMVTVSAASLPLDPAAFTFAPQQLAELLAELEAELTSSGQAIDFEFDPARNAIVGTSAGNNVVVTFQLTADSTGRDVDVTVTTQLDRPLDHLSASSGGLVSNINDVITVSLPIQGADLAGNALDSPIVIASAIIDGVDPLFGSDPGTLIDEADSLGVELAGAIPLDVGSDEINTLVFNPQQPDLEGLTSNGFATTLTVNGNQLLLVDSRGESVLTVTINTDGSYVVNLMQPIDELNRAELVLELAVVATDFDGDTATGSIVLNIVDGNSPPGGETGAITITEPDLQPDSYPGTGQDIIDIAPGIDRLDPTTVMIDELQLADLLAALTQSLSTGGNALSFSYDATNGVLSGATTSGELVVTLTLTAVQSPDGLGISVTADLVQLRPLDHLADGANNRYVSVDGEQIVILVPIQANDTDGDFLDQPAELTVTINDGVFPAWGQDSGAAVTDPDNTPPGLVSQANGSNPVDVGSDAVSSVVFLDTSELASIIGGLSSNGRPVDYRIEQNQLVVTDSQGASLLVVTINLDGSYQVAQFDAFDQPVDSNLVRLPIAVRVTDDDGDSADSQIVVTLQDGSDPAGGEASAVEMEEPDLEPNQYPQSVTATLILVAGADRLLPDSVTLDPAQLTAIIADLQAALSSAGQALAVSYDAASGLLVANLPDGSAVLRIVVTAVQAANGNDVAVSVVTTQLQPLDHLDSTVSSPYITTNGEQIVVSLPLQATDSDGDALVQPASVAVTINDGVFPALESGSGVSVNETQDEGQAVTGTIAIDKGSDDIASLLFAAIQPPLDLTSNGSPVSLVVGGTPSGSEISLVDGLGNTVLVVTLAVDGQYSVTLSGTLDHGNSESLQVPLDVVVTDNDGDQAPGQIVVTVTDGDDPPGGNTVEVTVVEPDLEPSGYPISATQTELLQAGADRLVPESVQIDPADVTAILTELEAELTSGGGLALVFSYDPASGILQGELADGTVVLTITLLATQAANGQDVELALTLTQSAPLDHNQSGNNSGFVAVNGDEIVVRLPVTAQDVDGDSLATVVTATATVVDGELPALLADSGVALNETADLNSPTQGQIGVDVGSDAVAAINFLTEQTAFDSLLSDGVPVQFEVVGGSTLNAFIVVDGNRQPVLTVVMTPTGTYTVTLSNNLDHLNGDTIELPLNVEVVDDDGDINSGTVTLTVADGDNPAFGADSGLALNEGAEGIVSGSGNIAVIPGSDDVISLIFQPSQPAFDGLTSNGFATDVTVAGNRITLVRADDPSIEVLTVTIALDGSYAVTQSQPLDQDVATNLNTLVLGVAVEDRDGDSATGTITVTVEDGVDPAGGNTSAIAFNEGDLSPGQGDQPYPVSGATVTRVGAGVDRLDPASLVIDPAQLAPLLAEFGSEVTAGGLAVTATWAGNTLTLAAGGETVLTAVVSAVQVTGSKDVDVSVTVTQFKPLDHNGTDNTGLVRQINDTLVFDLPLQLRDTDGDPLQSPALITTTISDGQDPVIEAIPALLVKESDIDAGGEFHPGSNPSGDEQAASGQIIFDSGSDEIIGYQVDVTAFNNANAGTLTAGGDQVILVFNTADNRYEGLVNGSTIFILVFAADGNFTFTLLGALDHVQPQNDTQLSLAFVVTALDQDGDSSAPATLTVTVDDDIPQTVDAAFQAIEEGSTTATLDILTVSQEGADDAAVTAVVIDGVRQPLTGTPDAQGFFIFDVNQSGQLLGQLHISAEGQVFFVSLPDVDHGEAPIVVDLGYEVTDGDNDISQSTLTITITDEEPTLVVQESQGVEDQGRNPDETIGDPTQGIPVNMTIDIGDGDRGEQIGEVFIVLPSEPHGDFYLNGTLLVPTGGQVQIPPAAFVDPDGDGNFDLQGVTFVPDADYSTFAEPGNLLDFTVTAQVVTTDGADHPLQNGTLSISVLGIADAPAFAANTVTYYGDGLEDGPNISLADSFQAFLQDTDGSEVLTYFITITEGEGQIIGDGITEVSPGVFEVPVASASSVALDPADNFSGDIRLTLTAQSRELGHFVPAFETAQTAETLLVNVLPVADDAQLKVQRVSSLEDEAIALAPLIQLTELDDTDDNFGVETLYVRISELPVGAQLLQNGVALVPDSAGVYEILYEELDQVQLIPVPESNVDFAIKVEGVVKDVVDITLEDGTVTTVEDVLVTPAQFIEVALTGVVDEPDFELGGSNWTDIVGGPNPGIETTIDEDDAAVLDFSLVSGEKINAPLDDSETLTFVLSNIPDGTRIFDAEGNEQTLVFVGFDPVTGLPRYEVKLTGEDIGTPGQPVAITIRPPENSTEDIVLDASIIVTENDGDQGEFEFDLVIHIEPVVDAGDYTRQSNGLEDAFIPLNWEPSLTDSKEVITNLVLGNIQPGYQLQIDNGGTITPLVIDATGSVTITQAQLAELLAGAQLQLLAPPDSDLNLTGPTAITTEVTVSETDVDSPATDTKVVNGTLNVIIRAVVEPDAELGVLLPGGTEFVENIVSPDGSLNLTGGPGSDGQIVFEDLDPSSDEVILSIVITFPDPDVAFVVIGAINNGDGSWTVPNGSLDDIQILAPEGFVDTVTVQLAAEVQDLSDDGDVSAIVEVTSNLTIDFQNNVLNDQLAAEIVVDQNVIVTGQEDTVVALGGFLNQIVSLDTSGGDIPDDEFSLVISAASLPSGATIAGMDFNFVTNEYVIKVTPQADGSLDLTGISLNLPQDFAGDFLLDVKYVNTDVASGDTKEVTDTIPVRVDPVVDVPDRTGDPNRAPDIGVTVVETQGLDADRQPAEDGEPEVVYPGIAYEDGTIVLDITATVADISTTTLEGLETLQQVVIDVGGAGGFLLNAAGEQVTSLTITDITQLADVRYVPPQDFSGEVSLSVALTIVDTAEYDQTPGAAVQTDTANFSGNVVFEVIAVNDEVEFSGLENPIVGDEDSGAISFAGISGQVVDIDGSESIVSIKIVNVPEGFIIDGAANNGGGEWSVAVPVGSTTFDLSGLGLIPPKDFSGSVELGIVVFSKEDSLELPEENTATFNVVVNPIADRVDTDVTPTASGTEDENIPLILNIQALDNSDSYTGTATNVTENPPETLQIQLSNVPDSSQIALPAGVAGSVSDQGGGVWLVTVASSDLAELVFVPGNANSNNWNGQLDIEIRAVDQTDVAPDPIAAFVTITLDIDAVNDAPVNQVPASLTVDEDGVLLINSLQVSDVDIDEVSVGLMTVTLSVANGILLVPPGSPLAGITVTGDGSNSLVLEGALSALNTLLSSGVNYQPDPNFNGDDSLQMVSNDQGNTGTGGPLQDSDDVPITVLPVNDPPVISDVPDQTTEEDTALVISGIAVSDVDFNEAGSSGVMTVSLTAGNGTLTVADTAGVTITDNGTGAVTLDGSLADINTALAAGVTYLGVADFKGEDSVTVTANDNGNVGAGGPQQASATINITVTPKAEPPILALTVPQMADTRAALGILVPLLGLAVSAADADEALFVEVRNLGDGRLVDTSGANVGVDNGDGSWRVAASELDGVFVADLPEGQNTLTVVGISQESDGSEAESTELLIGIRMDNLTTTGNDIGAGDSDSENLVVGGSANERLFGGLADDILVGGTGSDQLFGGAGNDQLWGGELNGTGDGAADIFVWQVGDVGTAGATSVDTVKDMEIGLDQLNIAEILPDDGGSDLDRLINNIAATVADSQSLQLDVATVAASSQQIILENIDVAGLGLDTGSTSAEIVSQLFNNNTFIVD</sequence>
<dbReference type="PROSITE" id="PS00330">
    <property type="entry name" value="HEMOLYSIN_CALCIUM"/>
    <property type="match status" value="1"/>
</dbReference>
<dbReference type="NCBIfam" id="TIGR03660">
    <property type="entry name" value="T1SS_rpt_143"/>
    <property type="match status" value="1"/>
</dbReference>
<keyword evidence="1" id="KW-0106">Calcium</keyword>
<feature type="region of interest" description="Disordered" evidence="2">
    <location>
        <begin position="688"/>
        <end position="710"/>
    </location>
</feature>
<comment type="caution">
    <text evidence="3">The sequence shown here is derived from an EMBL/GenBank/DDBJ whole genome shotgun (WGS) entry which is preliminary data.</text>
</comment>
<dbReference type="InterPro" id="IPR019959">
    <property type="entry name" value="T1SS-143_rpt-cont_dom"/>
</dbReference>
<evidence type="ECO:0000313" key="4">
    <source>
        <dbReference type="Proteomes" id="UP000036097"/>
    </source>
</evidence>
<dbReference type="Pfam" id="PF00353">
    <property type="entry name" value="HemolysinCabind"/>
    <property type="match status" value="1"/>
</dbReference>
<dbReference type="EMBL" id="LDOT01000013">
    <property type="protein sequence ID" value="KLV05526.1"/>
    <property type="molecule type" value="Genomic_DNA"/>
</dbReference>
<organism evidence="3 4">
    <name type="scientific">Photobacterium aquae</name>
    <dbReference type="NCBI Taxonomy" id="1195763"/>
    <lineage>
        <taxon>Bacteria</taxon>
        <taxon>Pseudomonadati</taxon>
        <taxon>Pseudomonadota</taxon>
        <taxon>Gammaproteobacteria</taxon>
        <taxon>Vibrionales</taxon>
        <taxon>Vibrionaceae</taxon>
        <taxon>Photobacterium</taxon>
    </lineage>
</organism>
<evidence type="ECO:0000256" key="2">
    <source>
        <dbReference type="SAM" id="MobiDB-lite"/>
    </source>
</evidence>
<keyword evidence="4" id="KW-1185">Reference proteome</keyword>
<dbReference type="STRING" id="1195763.ABT56_11190"/>
<dbReference type="RefSeq" id="WP_047878955.1">
    <property type="nucleotide sequence ID" value="NZ_LDOT01000013.1"/>
</dbReference>
<reference evidence="3 4" key="1">
    <citation type="submission" date="2015-05" db="EMBL/GenBank/DDBJ databases">
        <title>Photobacterium galathea sp. nov.</title>
        <authorList>
            <person name="Machado H."/>
            <person name="Gram L."/>
        </authorList>
    </citation>
    <scope>NUCLEOTIDE SEQUENCE [LARGE SCALE GENOMIC DNA]</scope>
    <source>
        <strain evidence="3 4">CGMCC 1.12159</strain>
    </source>
</reference>
<dbReference type="SUPFAM" id="SSF51120">
    <property type="entry name" value="beta-Roll"/>
    <property type="match status" value="1"/>
</dbReference>